<keyword evidence="2" id="KW-0812">Transmembrane</keyword>
<keyword evidence="4" id="KW-1185">Reference proteome</keyword>
<dbReference type="EMBL" id="BAABKD010000011">
    <property type="protein sequence ID" value="GAA5092679.1"/>
    <property type="molecule type" value="Genomic_DNA"/>
</dbReference>
<dbReference type="Gene3D" id="2.20.200.10">
    <property type="entry name" value="Outer membrane efflux proteins (OEP)"/>
    <property type="match status" value="1"/>
</dbReference>
<evidence type="ECO:0000313" key="4">
    <source>
        <dbReference type="Proteomes" id="UP001500227"/>
    </source>
</evidence>
<dbReference type="RefSeq" id="WP_345371563.1">
    <property type="nucleotide sequence ID" value="NZ_BAABKD010000011.1"/>
</dbReference>
<keyword evidence="2" id="KW-1134">Transmembrane beta strand</keyword>
<keyword evidence="2" id="KW-0472">Membrane</keyword>
<dbReference type="Proteomes" id="UP001500227">
    <property type="component" value="Unassembled WGS sequence"/>
</dbReference>
<gene>
    <name evidence="3" type="ORF">GCM10023337_20330</name>
</gene>
<dbReference type="PROSITE" id="PS51257">
    <property type="entry name" value="PROKAR_LIPOPROTEIN"/>
    <property type="match status" value="1"/>
</dbReference>
<evidence type="ECO:0000313" key="3">
    <source>
        <dbReference type="EMBL" id="GAA5092679.1"/>
    </source>
</evidence>
<dbReference type="Gene3D" id="1.20.1600.10">
    <property type="entry name" value="Outer membrane efflux proteins (OEP)"/>
    <property type="match status" value="1"/>
</dbReference>
<keyword evidence="2" id="KW-0564">Palmitate</keyword>
<name>A0ABP9MBE7_9BURK</name>
<comment type="subcellular location">
    <subcellularLocation>
        <location evidence="2">Cell membrane</location>
        <topology evidence="2">Lipid-anchor</topology>
    </subcellularLocation>
</comment>
<evidence type="ECO:0000256" key="1">
    <source>
        <dbReference type="ARBA" id="ARBA00007613"/>
    </source>
</evidence>
<proteinExistence type="inferred from homology"/>
<dbReference type="NCBIfam" id="TIGR01845">
    <property type="entry name" value="outer_NodT"/>
    <property type="match status" value="1"/>
</dbReference>
<protein>
    <submittedName>
        <fullName evidence="3">Efflux transporter outer membrane subunit</fullName>
    </submittedName>
</protein>
<organism evidence="3 4">
    <name type="scientific">Paenalcaligenes hermetiae</name>
    <dbReference type="NCBI Taxonomy" id="1157987"/>
    <lineage>
        <taxon>Bacteria</taxon>
        <taxon>Pseudomonadati</taxon>
        <taxon>Pseudomonadota</taxon>
        <taxon>Betaproteobacteria</taxon>
        <taxon>Burkholderiales</taxon>
        <taxon>Alcaligenaceae</taxon>
        <taxon>Paenalcaligenes</taxon>
    </lineage>
</organism>
<dbReference type="PANTHER" id="PTHR30203">
    <property type="entry name" value="OUTER MEMBRANE CATION EFFLUX PROTEIN"/>
    <property type="match status" value="1"/>
</dbReference>
<dbReference type="InterPro" id="IPR010131">
    <property type="entry name" value="MdtP/NodT-like"/>
</dbReference>
<dbReference type="Pfam" id="PF02321">
    <property type="entry name" value="OEP"/>
    <property type="match status" value="2"/>
</dbReference>
<reference evidence="4" key="1">
    <citation type="journal article" date="2019" name="Int. J. Syst. Evol. Microbiol.">
        <title>The Global Catalogue of Microorganisms (GCM) 10K type strain sequencing project: providing services to taxonomists for standard genome sequencing and annotation.</title>
        <authorList>
            <consortium name="The Broad Institute Genomics Platform"/>
            <consortium name="The Broad Institute Genome Sequencing Center for Infectious Disease"/>
            <person name="Wu L."/>
            <person name="Ma J."/>
        </authorList>
    </citation>
    <scope>NUCLEOTIDE SEQUENCE [LARGE SCALE GENOMIC DNA]</scope>
    <source>
        <strain evidence="4">JCM 18423</strain>
    </source>
</reference>
<dbReference type="SUPFAM" id="SSF56954">
    <property type="entry name" value="Outer membrane efflux proteins (OEP)"/>
    <property type="match status" value="1"/>
</dbReference>
<feature type="chain" id="PRO_5044974459" evidence="2">
    <location>
        <begin position="24"/>
        <end position="475"/>
    </location>
</feature>
<comment type="caution">
    <text evidence="3">The sequence shown here is derived from an EMBL/GenBank/DDBJ whole genome shotgun (WGS) entry which is preliminary data.</text>
</comment>
<dbReference type="PANTHER" id="PTHR30203:SF32">
    <property type="entry name" value="CATION EFFLUX SYSTEM PROTEIN CUSC"/>
    <property type="match status" value="1"/>
</dbReference>
<evidence type="ECO:0000256" key="2">
    <source>
        <dbReference type="RuleBase" id="RU362097"/>
    </source>
</evidence>
<sequence length="475" mass="52239">MMGAKFSLSAMAMALILAGCSLAPKYEQPMAPVAPQFDHQDPATIEQDMSKLDALGWRDFFADPRLQALIELALLNNRDLRMAVDRIEEARAQYGIAQSDQFPTFGAGGAGQVTRSPSDLRAGGPEAPAISRFFQAGVGITAFELDFFGRVRNLSEAAYQQYLATEQAQRTVRINVVAQVAEAYFRWRSAQQMVDLMQSTLASRERTYRLVNRLFEVGTASALERHQAQVQLDTVRADIQAMQRAQMQAYNALTLLVGTQLPQDLPEPAVFGKEQIVVDIPVGLPSSLLVRRPDILAAEHQLKAAYANIGAARAAFFPNISITGLFGFASPSLSALFDSGRTYWQYSPQITMPLFSGGVKGGLDLAKARQNIAISNYEKAIQVAFKEVADALAGEATYTEQLNALRDMEHAAAESLRLANLRYETGIDSFLQVQTAEINLYAAQQRFVQTGMESLLNRVMLYKALGGGWQLDNTY</sequence>
<accession>A0ABP9MBE7</accession>
<keyword evidence="2" id="KW-0449">Lipoprotein</keyword>
<keyword evidence="2" id="KW-0732">Signal</keyword>
<dbReference type="InterPro" id="IPR003423">
    <property type="entry name" value="OMP_efflux"/>
</dbReference>
<feature type="signal peptide" evidence="2">
    <location>
        <begin position="1"/>
        <end position="23"/>
    </location>
</feature>
<comment type="similarity">
    <text evidence="1 2">Belongs to the outer membrane factor (OMF) (TC 1.B.17) family.</text>
</comment>